<gene>
    <name evidence="3" type="ORF">ESB00_07570</name>
</gene>
<dbReference type="InterPro" id="IPR002716">
    <property type="entry name" value="PIN_dom"/>
</dbReference>
<dbReference type="InterPro" id="IPR044153">
    <property type="entry name" value="PIN_Pae0151-like"/>
</dbReference>
<dbReference type="PANTHER" id="PTHR35901">
    <property type="entry name" value="RIBONUCLEASE VAPC3"/>
    <property type="match status" value="1"/>
</dbReference>
<dbReference type="OrthoDB" id="9798446at2"/>
<dbReference type="PANTHER" id="PTHR35901:SF1">
    <property type="entry name" value="EXONUCLEASE VAPC9"/>
    <property type="match status" value="1"/>
</dbReference>
<keyword evidence="1" id="KW-0460">Magnesium</keyword>
<dbReference type="RefSeq" id="WP_129047098.1">
    <property type="nucleotide sequence ID" value="NZ_SDHX01000001.1"/>
</dbReference>
<dbReference type="AlphaFoldDB" id="A0A4Q1C9N8"/>
<evidence type="ECO:0000256" key="1">
    <source>
        <dbReference type="ARBA" id="ARBA00022842"/>
    </source>
</evidence>
<dbReference type="SUPFAM" id="SSF88723">
    <property type="entry name" value="PIN domain-like"/>
    <property type="match status" value="1"/>
</dbReference>
<dbReference type="Gene3D" id="3.40.50.1010">
    <property type="entry name" value="5'-nuclease"/>
    <property type="match status" value="1"/>
</dbReference>
<dbReference type="EMBL" id="SDHX01000001">
    <property type="protein sequence ID" value="RXK55733.1"/>
    <property type="molecule type" value="Genomic_DNA"/>
</dbReference>
<dbReference type="Proteomes" id="UP000290218">
    <property type="component" value="Unassembled WGS sequence"/>
</dbReference>
<dbReference type="Pfam" id="PF01850">
    <property type="entry name" value="PIN"/>
    <property type="match status" value="1"/>
</dbReference>
<evidence type="ECO:0000259" key="2">
    <source>
        <dbReference type="Pfam" id="PF01850"/>
    </source>
</evidence>
<dbReference type="CDD" id="cd09873">
    <property type="entry name" value="PIN_Pae0151-like"/>
    <property type="match status" value="1"/>
</dbReference>
<evidence type="ECO:0000313" key="3">
    <source>
        <dbReference type="EMBL" id="RXK55733.1"/>
    </source>
</evidence>
<dbReference type="InterPro" id="IPR029060">
    <property type="entry name" value="PIN-like_dom_sf"/>
</dbReference>
<proteinExistence type="predicted"/>
<name>A0A4Q1C9N8_9BACT</name>
<comment type="caution">
    <text evidence="3">The sequence shown here is derived from an EMBL/GenBank/DDBJ whole genome shotgun (WGS) entry which is preliminary data.</text>
</comment>
<accession>A0A4Q1C9N8</accession>
<evidence type="ECO:0000313" key="4">
    <source>
        <dbReference type="Proteomes" id="UP000290218"/>
    </source>
</evidence>
<protein>
    <submittedName>
        <fullName evidence="3">PIN domain-containing protein</fullName>
    </submittedName>
</protein>
<reference evidence="3 4" key="1">
    <citation type="submission" date="2019-01" db="EMBL/GenBank/DDBJ databases">
        <title>Lacunisphaera sp. strain TWA-58.</title>
        <authorList>
            <person name="Chen W.-M."/>
        </authorList>
    </citation>
    <scope>NUCLEOTIDE SEQUENCE [LARGE SCALE GENOMIC DNA]</scope>
    <source>
        <strain evidence="3 4">TWA-58</strain>
    </source>
</reference>
<organism evidence="3 4">
    <name type="scientific">Oleiharenicola lentus</name>
    <dbReference type="NCBI Taxonomy" id="2508720"/>
    <lineage>
        <taxon>Bacteria</taxon>
        <taxon>Pseudomonadati</taxon>
        <taxon>Verrucomicrobiota</taxon>
        <taxon>Opitutia</taxon>
        <taxon>Opitutales</taxon>
        <taxon>Opitutaceae</taxon>
        <taxon>Oleiharenicola</taxon>
    </lineage>
</organism>
<dbReference type="InterPro" id="IPR051619">
    <property type="entry name" value="TypeII_TA_RNase_PINc/VapC"/>
</dbReference>
<feature type="domain" description="PIN" evidence="2">
    <location>
        <begin position="4"/>
        <end position="128"/>
    </location>
</feature>
<sequence length="139" mass="15139">MSDVVVDCSATLPWVFADESTAATTALQDEIARGRKVWVPSLWHLEIANVLLGTKKRGRIDEAGIRKFFSTLQLYDIEVDMETPSVAWSQTLALAEQYGLTAYDAAYLELALRKGLPLASLDGDLRGAALKAGIDLALN</sequence>
<keyword evidence="4" id="KW-1185">Reference proteome</keyword>